<evidence type="ECO:0000256" key="1">
    <source>
        <dbReference type="SAM" id="MobiDB-lite"/>
    </source>
</evidence>
<name>A0A2J0Q6N9_9BACT</name>
<evidence type="ECO:0000256" key="2">
    <source>
        <dbReference type="SAM" id="Phobius"/>
    </source>
</evidence>
<gene>
    <name evidence="3" type="ORF">COV29_03665</name>
</gene>
<feature type="transmembrane region" description="Helical" evidence="2">
    <location>
        <begin position="26"/>
        <end position="46"/>
    </location>
</feature>
<dbReference type="AlphaFoldDB" id="A0A2J0Q6N9"/>
<feature type="region of interest" description="Disordered" evidence="1">
    <location>
        <begin position="1"/>
        <end position="21"/>
    </location>
</feature>
<sequence length="163" mass="18288">MVDVNFNKYPPDEESTHSQNKSATPWGLAFVVVVLAGIVSFAGSIAGDFVNGKSNFLTANISSQSPDSDKWQAIFLDNNQVYFGKLEITNNYYVLKEIYYLQADSNLSNTGDVNTQQSNTRLVKFGNELHGPEDEMFIEKSKVLFWENMRDDSNVVEAINQSN</sequence>
<proteinExistence type="predicted"/>
<keyword evidence="2" id="KW-0472">Membrane</keyword>
<evidence type="ECO:0000313" key="3">
    <source>
        <dbReference type="EMBL" id="PJE50479.1"/>
    </source>
</evidence>
<organism evidence="3 4">
    <name type="scientific">Candidatus Yanofskybacteria bacterium CG10_big_fil_rev_8_21_14_0_10_36_16</name>
    <dbReference type="NCBI Taxonomy" id="1975096"/>
    <lineage>
        <taxon>Bacteria</taxon>
        <taxon>Candidatus Yanofskyibacteriota</taxon>
    </lineage>
</organism>
<dbReference type="EMBL" id="PCXQ01000006">
    <property type="protein sequence ID" value="PJE50479.1"/>
    <property type="molecule type" value="Genomic_DNA"/>
</dbReference>
<evidence type="ECO:0000313" key="4">
    <source>
        <dbReference type="Proteomes" id="UP000228496"/>
    </source>
</evidence>
<dbReference type="Proteomes" id="UP000228496">
    <property type="component" value="Unassembled WGS sequence"/>
</dbReference>
<keyword evidence="2" id="KW-1133">Transmembrane helix</keyword>
<accession>A0A2J0Q6N9</accession>
<protein>
    <submittedName>
        <fullName evidence="3">Uncharacterized protein</fullName>
    </submittedName>
</protein>
<comment type="caution">
    <text evidence="3">The sequence shown here is derived from an EMBL/GenBank/DDBJ whole genome shotgun (WGS) entry which is preliminary data.</text>
</comment>
<reference evidence="3 4" key="1">
    <citation type="submission" date="2017-09" db="EMBL/GenBank/DDBJ databases">
        <title>Depth-based differentiation of microbial function through sediment-hosted aquifers and enrichment of novel symbionts in the deep terrestrial subsurface.</title>
        <authorList>
            <person name="Probst A.J."/>
            <person name="Ladd B."/>
            <person name="Jarett J.K."/>
            <person name="Geller-Mcgrath D.E."/>
            <person name="Sieber C.M."/>
            <person name="Emerson J.B."/>
            <person name="Anantharaman K."/>
            <person name="Thomas B.C."/>
            <person name="Malmstrom R."/>
            <person name="Stieglmeier M."/>
            <person name="Klingl A."/>
            <person name="Woyke T."/>
            <person name="Ryan C.M."/>
            <person name="Banfield J.F."/>
        </authorList>
    </citation>
    <scope>NUCLEOTIDE SEQUENCE [LARGE SCALE GENOMIC DNA]</scope>
    <source>
        <strain evidence="3">CG10_big_fil_rev_8_21_14_0_10_36_16</strain>
    </source>
</reference>
<keyword evidence="2" id="KW-0812">Transmembrane</keyword>